<dbReference type="EMBL" id="CP018622">
    <property type="protein sequence ID" value="AUJ24680.1"/>
    <property type="molecule type" value="Genomic_DNA"/>
</dbReference>
<sequence>MIEELIQDVISNLIHSFRAPYHNKETFILEEMKASTIKIFDHVARFSEFYPTIIHHESIMPGFQTKLCNVIKELALKDLQGAEENHTINKDLQASYQSYALLGMIIEWVKSDFKYSTKYMAEQLIYILSCKPISKVYQTSFTTETEQA</sequence>
<feature type="domain" description="Transcriptional regulator TetR C-terminal Firmicutes type" evidence="1">
    <location>
        <begin position="31"/>
        <end position="128"/>
    </location>
</feature>
<evidence type="ECO:0000313" key="2">
    <source>
        <dbReference type="EMBL" id="AUJ24680.1"/>
    </source>
</evidence>
<proteinExistence type="predicted"/>
<reference evidence="3" key="1">
    <citation type="submission" date="2016-11" db="EMBL/GenBank/DDBJ databases">
        <title>Complete genome sequence of Virgibacillus pantothenticus 21D, a halophilic bacterium isolated from the deep hypersaline anoxic basin Discovery in the Mediterranean Sea.</title>
        <authorList>
            <person name="Zeaiter Z."/>
            <person name="Booth J.M."/>
            <person name="Prosdocimi E.M."/>
            <person name="Mapelli F."/>
            <person name="Fusi M."/>
            <person name="Daffonchio D."/>
            <person name="Borin S."/>
            <person name="Crotti E."/>
        </authorList>
    </citation>
    <scope>NUCLEOTIDE SEQUENCE [LARGE SCALE GENOMIC DNA]</scope>
    <source>
        <strain evidence="3">21D</strain>
    </source>
</reference>
<dbReference type="Proteomes" id="UP000234237">
    <property type="component" value="Chromosome"/>
</dbReference>
<protein>
    <recommendedName>
        <fullName evidence="1">Transcriptional regulator TetR C-terminal Firmicutes type domain-containing protein</fullName>
    </recommendedName>
</protein>
<evidence type="ECO:0000259" key="1">
    <source>
        <dbReference type="Pfam" id="PF14278"/>
    </source>
</evidence>
<name>A0A2K9J690_9BACI</name>
<accession>A0A2K9J690</accession>
<dbReference type="AlphaFoldDB" id="A0A2K9J690"/>
<dbReference type="KEGG" id="vpn:A21D_01599"/>
<evidence type="ECO:0000313" key="3">
    <source>
        <dbReference type="Proteomes" id="UP000234237"/>
    </source>
</evidence>
<dbReference type="RefSeq" id="WP_237342814.1">
    <property type="nucleotide sequence ID" value="NZ_CP018622.1"/>
</dbReference>
<gene>
    <name evidence="2" type="ORF">A21D_01599</name>
</gene>
<organism evidence="2 3">
    <name type="scientific">Virgibacillus dokdonensis</name>
    <dbReference type="NCBI Taxonomy" id="302167"/>
    <lineage>
        <taxon>Bacteria</taxon>
        <taxon>Bacillati</taxon>
        <taxon>Bacillota</taxon>
        <taxon>Bacilli</taxon>
        <taxon>Bacillales</taxon>
        <taxon>Bacillaceae</taxon>
        <taxon>Virgibacillus</taxon>
    </lineage>
</organism>
<dbReference type="Gene3D" id="1.10.357.10">
    <property type="entry name" value="Tetracycline Repressor, domain 2"/>
    <property type="match status" value="1"/>
</dbReference>
<dbReference type="STRING" id="302167.GCA_900166595_00140"/>
<dbReference type="Pfam" id="PF14278">
    <property type="entry name" value="TetR_C_8"/>
    <property type="match status" value="1"/>
</dbReference>
<dbReference type="InterPro" id="IPR039532">
    <property type="entry name" value="TetR_C_Firmicutes"/>
</dbReference>